<feature type="domain" description="Alpha/beta hydrolase fold-3" evidence="4">
    <location>
        <begin position="75"/>
        <end position="278"/>
    </location>
</feature>
<comment type="caution">
    <text evidence="5">The sequence shown here is derived from an EMBL/GenBank/DDBJ whole genome shotgun (WGS) entry which is preliminary data.</text>
</comment>
<keyword evidence="2 5" id="KW-0378">Hydrolase</keyword>
<name>A0ABR7IC54_9FIRM</name>
<dbReference type="InterPro" id="IPR013094">
    <property type="entry name" value="AB_hydrolase_3"/>
</dbReference>
<organism evidence="5 6">
    <name type="scientific">Roseburia yibonii</name>
    <dbReference type="NCBI Taxonomy" id="2763063"/>
    <lineage>
        <taxon>Bacteria</taxon>
        <taxon>Bacillati</taxon>
        <taxon>Bacillota</taxon>
        <taxon>Clostridia</taxon>
        <taxon>Lachnospirales</taxon>
        <taxon>Lachnospiraceae</taxon>
        <taxon>Roseburia</taxon>
    </lineage>
</organism>
<dbReference type="Gene3D" id="3.40.50.1820">
    <property type="entry name" value="alpha/beta hydrolase"/>
    <property type="match status" value="1"/>
</dbReference>
<dbReference type="Pfam" id="PF07859">
    <property type="entry name" value="Abhydrolase_3"/>
    <property type="match status" value="1"/>
</dbReference>
<reference evidence="5 6" key="1">
    <citation type="submission" date="2020-08" db="EMBL/GenBank/DDBJ databases">
        <title>Genome public.</title>
        <authorList>
            <person name="Liu C."/>
            <person name="Sun Q."/>
        </authorList>
    </citation>
    <scope>NUCLEOTIDE SEQUENCE [LARGE SCALE GENOMIC DNA]</scope>
    <source>
        <strain evidence="5 6">BX0805</strain>
    </source>
</reference>
<evidence type="ECO:0000256" key="3">
    <source>
        <dbReference type="PROSITE-ProRule" id="PRU10038"/>
    </source>
</evidence>
<gene>
    <name evidence="5" type="ORF">H8Z76_10655</name>
</gene>
<sequence>MESSIQGKMIRELIAHFSSDLLIGKKIKNGDLRKKLVNVEPRWRCPEGFSWTEIQMKDFTMDWLVPEENNREKVVLQLHGGGYIAGMRNAYRTFGVVYSELGGNISVLTPDYRVAPEHPFPAALEDALAAFDWLLAQGYAEKDIILAGDSAGGGLVMSLCFLLRQRKRKLPCGIVAMSPWTDLTQSGDSYVINFERDPLFGKTKDSMIYNKDYIGDADPKNPYISPLFGKFHDFPPMLIQVGSYEMLLSDAVDVANKAKKAGVKVRLAVYEGMFHVFQMGLRMMPESKKAWHEVEEFLTILRRGEA</sequence>
<evidence type="ECO:0000313" key="6">
    <source>
        <dbReference type="Proteomes" id="UP000621540"/>
    </source>
</evidence>
<dbReference type="InterPro" id="IPR050300">
    <property type="entry name" value="GDXG_lipolytic_enzyme"/>
</dbReference>
<protein>
    <submittedName>
        <fullName evidence="5">Alpha/beta hydrolase</fullName>
    </submittedName>
</protein>
<dbReference type="InterPro" id="IPR029058">
    <property type="entry name" value="AB_hydrolase_fold"/>
</dbReference>
<dbReference type="SUPFAM" id="SSF53474">
    <property type="entry name" value="alpha/beta-Hydrolases"/>
    <property type="match status" value="1"/>
</dbReference>
<evidence type="ECO:0000256" key="1">
    <source>
        <dbReference type="ARBA" id="ARBA00010515"/>
    </source>
</evidence>
<dbReference type="PANTHER" id="PTHR48081:SF8">
    <property type="entry name" value="ALPHA_BETA HYDROLASE FOLD-3 DOMAIN-CONTAINING PROTEIN-RELATED"/>
    <property type="match status" value="1"/>
</dbReference>
<evidence type="ECO:0000259" key="4">
    <source>
        <dbReference type="Pfam" id="PF07859"/>
    </source>
</evidence>
<dbReference type="Proteomes" id="UP000621540">
    <property type="component" value="Unassembled WGS sequence"/>
</dbReference>
<evidence type="ECO:0000313" key="5">
    <source>
        <dbReference type="EMBL" id="MBC5754465.1"/>
    </source>
</evidence>
<proteinExistence type="inferred from homology"/>
<accession>A0ABR7IC54</accession>
<dbReference type="RefSeq" id="WP_022516090.1">
    <property type="nucleotide sequence ID" value="NZ_JACOQH010000008.1"/>
</dbReference>
<dbReference type="PANTHER" id="PTHR48081">
    <property type="entry name" value="AB HYDROLASE SUPERFAMILY PROTEIN C4A8.06C"/>
    <property type="match status" value="1"/>
</dbReference>
<dbReference type="PROSITE" id="PS01174">
    <property type="entry name" value="LIPASE_GDXG_SER"/>
    <property type="match status" value="1"/>
</dbReference>
<comment type="similarity">
    <text evidence="1">Belongs to the 'GDXG' lipolytic enzyme family.</text>
</comment>
<feature type="active site" evidence="3">
    <location>
        <position position="150"/>
    </location>
</feature>
<dbReference type="GO" id="GO:0016787">
    <property type="term" value="F:hydrolase activity"/>
    <property type="evidence" value="ECO:0007669"/>
    <property type="project" value="UniProtKB-KW"/>
</dbReference>
<keyword evidence="6" id="KW-1185">Reference proteome</keyword>
<evidence type="ECO:0000256" key="2">
    <source>
        <dbReference type="ARBA" id="ARBA00022801"/>
    </source>
</evidence>
<dbReference type="EMBL" id="JACOQH010000008">
    <property type="protein sequence ID" value="MBC5754465.1"/>
    <property type="molecule type" value="Genomic_DNA"/>
</dbReference>
<dbReference type="InterPro" id="IPR033140">
    <property type="entry name" value="Lipase_GDXG_put_SER_AS"/>
</dbReference>